<evidence type="ECO:0000259" key="3">
    <source>
        <dbReference type="PROSITE" id="PS50112"/>
    </source>
</evidence>
<dbReference type="Gene3D" id="3.30.450.20">
    <property type="entry name" value="PAS domain"/>
    <property type="match status" value="1"/>
</dbReference>
<dbReference type="InterPro" id="IPR052016">
    <property type="entry name" value="Bact_Sigma-Reg"/>
</dbReference>
<dbReference type="SUPFAM" id="SSF55785">
    <property type="entry name" value="PYP-like sensor domain (PAS domain)"/>
    <property type="match status" value="1"/>
</dbReference>
<dbReference type="SUPFAM" id="SSF81606">
    <property type="entry name" value="PP2C-like"/>
    <property type="match status" value="1"/>
</dbReference>
<protein>
    <submittedName>
        <fullName evidence="4">SpoIIE family protein phosphatase</fullName>
    </submittedName>
</protein>
<dbReference type="InterPro" id="IPR003018">
    <property type="entry name" value="GAF"/>
</dbReference>
<dbReference type="CDD" id="cd00130">
    <property type="entry name" value="PAS"/>
    <property type="match status" value="1"/>
</dbReference>
<dbReference type="Pfam" id="PF07228">
    <property type="entry name" value="SpoIIE"/>
    <property type="match status" value="1"/>
</dbReference>
<dbReference type="InterPro" id="IPR036890">
    <property type="entry name" value="HATPase_C_sf"/>
</dbReference>
<name>A0ABP7VAL8_9ACTN</name>
<gene>
    <name evidence="4" type="ORF">GCM10022214_15670</name>
</gene>
<dbReference type="Gene3D" id="3.30.450.40">
    <property type="match status" value="1"/>
</dbReference>
<dbReference type="SMART" id="SM00331">
    <property type="entry name" value="PP2C_SIG"/>
    <property type="match status" value="1"/>
</dbReference>
<dbReference type="Gene3D" id="3.60.40.10">
    <property type="entry name" value="PPM-type phosphatase domain"/>
    <property type="match status" value="1"/>
</dbReference>
<sequence>MAPLAVVVLDAHGRVTHWSGVAAELFGVDRPRAVGRPLTGLLRLPREHRGAFEPGAFAHVWCGTCQVPRVDDGEIAEVAWWVYPLHADAPGGVRLVALAADMRRLREEGPGVSVRDTSAAATDEELPRPVSGVRLLWVEPSLVPTGGDDPAGLGRRLAALLRPSDAAVAERIAARVLAMGHPAVNLSVTVRLPIVPHRAVGPGDLRVRPPAAVPEAAGPQRPDPPGRTRVPVPIPRPRQGEEAMAVWDRLTFLGEAGEHIGSSLDHLQACRALAEVLVPRLADFAAVELLERVASDDEPPGRFDEHTLMRRVAVVHDDAERWIDAVPQGRALRHPRGTPFVEVMRTGRPVHIPRVTGRQAERIGAAFAARDPGPPLAGRALLVVPLIARGQVLGTCTLLRRPDRPAFDRLDLALIDELARGAALCVDNGRLYRREVRLVRELQRAMLPADPPRTAGARVCFRYLPAGQAAQVGGDWFDAIPLPGCRLGIVIGDVMGHGVTSAAVMGQLRTAVRTLAGQDLRPDGLLRELDGLARRLGDDCLATCLYAVYDPVARRCQLANAGHLPPVLVSPDGGGSVLRLPPGLPIGVGCGPFETVEVSVPDGARLILCTDGLLERRDRDIERGLAELCGRLADPPRSLDATCDAALGMLGAPAPADDVALVAVGLDGIPAEHVASWTLEPEASMVGRARALAASRLAEWGLSGVADTVQLLVSELVTNALVHGAGAVGMRLIKCDALLCEVSDDGHELPRLCHTDPTAESGRGLHLVSHLAERWGTRRGDLGKIVWFEHPL</sequence>
<dbReference type="InterPro" id="IPR001932">
    <property type="entry name" value="PPM-type_phosphatase-like_dom"/>
</dbReference>
<accession>A0ABP7VAL8</accession>
<dbReference type="CDD" id="cd16936">
    <property type="entry name" value="HATPase_RsbW-like"/>
    <property type="match status" value="1"/>
</dbReference>
<evidence type="ECO:0000256" key="1">
    <source>
        <dbReference type="ARBA" id="ARBA00022801"/>
    </source>
</evidence>
<proteinExistence type="predicted"/>
<dbReference type="SUPFAM" id="SSF55781">
    <property type="entry name" value="GAF domain-like"/>
    <property type="match status" value="1"/>
</dbReference>
<reference evidence="5" key="1">
    <citation type="journal article" date="2019" name="Int. J. Syst. Evol. Microbiol.">
        <title>The Global Catalogue of Microorganisms (GCM) 10K type strain sequencing project: providing services to taxonomists for standard genome sequencing and annotation.</title>
        <authorList>
            <consortium name="The Broad Institute Genomics Platform"/>
            <consortium name="The Broad Institute Genome Sequencing Center for Infectious Disease"/>
            <person name="Wu L."/>
            <person name="Ma J."/>
        </authorList>
    </citation>
    <scope>NUCLEOTIDE SEQUENCE [LARGE SCALE GENOMIC DNA]</scope>
    <source>
        <strain evidence="5">JCM 16702</strain>
    </source>
</reference>
<comment type="caution">
    <text evidence="4">The sequence shown here is derived from an EMBL/GenBank/DDBJ whole genome shotgun (WGS) entry which is preliminary data.</text>
</comment>
<evidence type="ECO:0000313" key="5">
    <source>
        <dbReference type="Proteomes" id="UP001500683"/>
    </source>
</evidence>
<dbReference type="InterPro" id="IPR003594">
    <property type="entry name" value="HATPase_dom"/>
</dbReference>
<dbReference type="InterPro" id="IPR036457">
    <property type="entry name" value="PPM-type-like_dom_sf"/>
</dbReference>
<feature type="region of interest" description="Disordered" evidence="2">
    <location>
        <begin position="205"/>
        <end position="236"/>
    </location>
</feature>
<dbReference type="InterPro" id="IPR000014">
    <property type="entry name" value="PAS"/>
</dbReference>
<dbReference type="PANTHER" id="PTHR43156:SF2">
    <property type="entry name" value="STAGE II SPORULATION PROTEIN E"/>
    <property type="match status" value="1"/>
</dbReference>
<dbReference type="Gene3D" id="3.30.565.10">
    <property type="entry name" value="Histidine kinase-like ATPase, C-terminal domain"/>
    <property type="match status" value="1"/>
</dbReference>
<dbReference type="SMART" id="SM00065">
    <property type="entry name" value="GAF"/>
    <property type="match status" value="1"/>
</dbReference>
<dbReference type="PROSITE" id="PS50112">
    <property type="entry name" value="PAS"/>
    <property type="match status" value="1"/>
</dbReference>
<organism evidence="4 5">
    <name type="scientific">Actinomadura miaoliensis</name>
    <dbReference type="NCBI Taxonomy" id="430685"/>
    <lineage>
        <taxon>Bacteria</taxon>
        <taxon>Bacillati</taxon>
        <taxon>Actinomycetota</taxon>
        <taxon>Actinomycetes</taxon>
        <taxon>Streptosporangiales</taxon>
        <taxon>Thermomonosporaceae</taxon>
        <taxon>Actinomadura</taxon>
    </lineage>
</organism>
<dbReference type="InterPro" id="IPR035965">
    <property type="entry name" value="PAS-like_dom_sf"/>
</dbReference>
<dbReference type="Proteomes" id="UP001500683">
    <property type="component" value="Unassembled WGS sequence"/>
</dbReference>
<dbReference type="PANTHER" id="PTHR43156">
    <property type="entry name" value="STAGE II SPORULATION PROTEIN E-RELATED"/>
    <property type="match status" value="1"/>
</dbReference>
<feature type="compositionally biased region" description="Low complexity" evidence="2">
    <location>
        <begin position="209"/>
        <end position="219"/>
    </location>
</feature>
<dbReference type="SUPFAM" id="SSF55874">
    <property type="entry name" value="ATPase domain of HSP90 chaperone/DNA topoisomerase II/histidine kinase"/>
    <property type="match status" value="1"/>
</dbReference>
<feature type="domain" description="PAS" evidence="3">
    <location>
        <begin position="1"/>
        <end position="36"/>
    </location>
</feature>
<keyword evidence="1" id="KW-0378">Hydrolase</keyword>
<dbReference type="EMBL" id="BAAAZG010000006">
    <property type="protein sequence ID" value="GAA4063134.1"/>
    <property type="molecule type" value="Genomic_DNA"/>
</dbReference>
<evidence type="ECO:0000313" key="4">
    <source>
        <dbReference type="EMBL" id="GAA4063134.1"/>
    </source>
</evidence>
<keyword evidence="5" id="KW-1185">Reference proteome</keyword>
<evidence type="ECO:0000256" key="2">
    <source>
        <dbReference type="SAM" id="MobiDB-lite"/>
    </source>
</evidence>
<dbReference type="InterPro" id="IPR029016">
    <property type="entry name" value="GAF-like_dom_sf"/>
</dbReference>
<dbReference type="Pfam" id="PF01590">
    <property type="entry name" value="GAF"/>
    <property type="match status" value="1"/>
</dbReference>
<dbReference type="Pfam" id="PF13581">
    <property type="entry name" value="HATPase_c_2"/>
    <property type="match status" value="1"/>
</dbReference>